<keyword evidence="1" id="KW-0732">Signal</keyword>
<reference evidence="3 4" key="1">
    <citation type="submission" date="2020-02" db="EMBL/GenBank/DDBJ databases">
        <authorList>
            <person name="Li X.-J."/>
            <person name="Feng X.-M."/>
        </authorList>
    </citation>
    <scope>NUCLEOTIDE SEQUENCE [LARGE SCALE GENOMIC DNA]</scope>
    <source>
        <strain evidence="3 4">CGMCC 4.7225</strain>
    </source>
</reference>
<accession>A0A6N9YIA9</accession>
<proteinExistence type="predicted"/>
<dbReference type="Pfam" id="PF08666">
    <property type="entry name" value="SAF"/>
    <property type="match status" value="1"/>
</dbReference>
<feature type="domain" description="SAF" evidence="2">
    <location>
        <begin position="46"/>
        <end position="107"/>
    </location>
</feature>
<dbReference type="RefSeq" id="WP_163816587.1">
    <property type="nucleotide sequence ID" value="NZ_JAAGOB010000002.1"/>
</dbReference>
<sequence length="208" mass="20883">MERGREQLIRWARSIGWRRRLLAAGLAAAAVALAIEAATASSPTGVEIAVAAHDLDGGAELGVDDLATATVPPDAVPDGTLNADELAGRVVAGPVRAGEPITDHRVVGPALLDGWGEDLVAAPVRVADEGATSLIRPGDRINLLAAATDGVGDTRVVASDVPVLTVTAAQDSVLAEGALLVVAATPESAAELAQAAVTSRLSFTIGAP</sequence>
<gene>
    <name evidence="3" type="ORF">G1H11_04930</name>
</gene>
<comment type="caution">
    <text evidence="3">The sequence shown here is derived from an EMBL/GenBank/DDBJ whole genome shotgun (WGS) entry which is preliminary data.</text>
</comment>
<dbReference type="CDD" id="cd11614">
    <property type="entry name" value="SAF_CpaB_FlgA_like"/>
    <property type="match status" value="1"/>
</dbReference>
<keyword evidence="4" id="KW-1185">Reference proteome</keyword>
<feature type="chain" id="PRO_5038756078" description="SAF domain-containing protein" evidence="1">
    <location>
        <begin position="35"/>
        <end position="208"/>
    </location>
</feature>
<dbReference type="InterPro" id="IPR013974">
    <property type="entry name" value="SAF"/>
</dbReference>
<feature type="signal peptide" evidence="1">
    <location>
        <begin position="1"/>
        <end position="34"/>
    </location>
</feature>
<evidence type="ECO:0000313" key="4">
    <source>
        <dbReference type="Proteomes" id="UP000469185"/>
    </source>
</evidence>
<organism evidence="3 4">
    <name type="scientific">Phytoactinopolyspora alkaliphila</name>
    <dbReference type="NCBI Taxonomy" id="1783498"/>
    <lineage>
        <taxon>Bacteria</taxon>
        <taxon>Bacillati</taxon>
        <taxon>Actinomycetota</taxon>
        <taxon>Actinomycetes</taxon>
        <taxon>Jiangellales</taxon>
        <taxon>Jiangellaceae</taxon>
        <taxon>Phytoactinopolyspora</taxon>
    </lineage>
</organism>
<evidence type="ECO:0000313" key="3">
    <source>
        <dbReference type="EMBL" id="NED94650.1"/>
    </source>
</evidence>
<evidence type="ECO:0000256" key="1">
    <source>
        <dbReference type="SAM" id="SignalP"/>
    </source>
</evidence>
<protein>
    <recommendedName>
        <fullName evidence="2">SAF domain-containing protein</fullName>
    </recommendedName>
</protein>
<dbReference type="Proteomes" id="UP000469185">
    <property type="component" value="Unassembled WGS sequence"/>
</dbReference>
<dbReference type="EMBL" id="JAAGOB010000002">
    <property type="protein sequence ID" value="NED94650.1"/>
    <property type="molecule type" value="Genomic_DNA"/>
</dbReference>
<dbReference type="AlphaFoldDB" id="A0A6N9YIA9"/>
<name>A0A6N9YIA9_9ACTN</name>
<evidence type="ECO:0000259" key="2">
    <source>
        <dbReference type="SMART" id="SM00858"/>
    </source>
</evidence>
<dbReference type="SMART" id="SM00858">
    <property type="entry name" value="SAF"/>
    <property type="match status" value="1"/>
</dbReference>